<dbReference type="NCBIfam" id="TIGR01726">
    <property type="entry name" value="HEQRo_perm_3TM"/>
    <property type="match status" value="1"/>
</dbReference>
<dbReference type="PROSITE" id="PS50928">
    <property type="entry name" value="ABC_TM1"/>
    <property type="match status" value="1"/>
</dbReference>
<accession>A0A1T1HD10</accession>
<dbReference type="Proteomes" id="UP000190064">
    <property type="component" value="Unassembled WGS sequence"/>
</dbReference>
<dbReference type="PANTHER" id="PTHR30614">
    <property type="entry name" value="MEMBRANE COMPONENT OF AMINO ACID ABC TRANSPORTER"/>
    <property type="match status" value="1"/>
</dbReference>
<dbReference type="CDD" id="cd06261">
    <property type="entry name" value="TM_PBP2"/>
    <property type="match status" value="1"/>
</dbReference>
<evidence type="ECO:0000256" key="8">
    <source>
        <dbReference type="ARBA" id="ARBA00023136"/>
    </source>
</evidence>
<dbReference type="InterPro" id="IPR043429">
    <property type="entry name" value="ArtM/GltK/GlnP/TcyL/YhdX-like"/>
</dbReference>
<evidence type="ECO:0000256" key="2">
    <source>
        <dbReference type="ARBA" id="ARBA00010072"/>
    </source>
</evidence>
<feature type="transmembrane region" description="Helical" evidence="9">
    <location>
        <begin position="191"/>
        <end position="213"/>
    </location>
</feature>
<comment type="subcellular location">
    <subcellularLocation>
        <location evidence="1">Cell inner membrane</location>
        <topology evidence="1">Multi-pass membrane protein</topology>
    </subcellularLocation>
    <subcellularLocation>
        <location evidence="9">Cell membrane</location>
        <topology evidence="9">Multi-pass membrane protein</topology>
    </subcellularLocation>
</comment>
<protein>
    <submittedName>
        <fullName evidence="11">ABC transporter permease</fullName>
    </submittedName>
</protein>
<evidence type="ECO:0000256" key="3">
    <source>
        <dbReference type="ARBA" id="ARBA00022448"/>
    </source>
</evidence>
<evidence type="ECO:0000313" key="12">
    <source>
        <dbReference type="Proteomes" id="UP000190064"/>
    </source>
</evidence>
<dbReference type="Gene3D" id="1.10.3720.10">
    <property type="entry name" value="MetI-like"/>
    <property type="match status" value="1"/>
</dbReference>
<comment type="caution">
    <text evidence="11">The sequence shown here is derived from an EMBL/GenBank/DDBJ whole genome shotgun (WGS) entry which is preliminary data.</text>
</comment>
<dbReference type="InterPro" id="IPR010065">
    <property type="entry name" value="AA_ABC_transptr_permease_3TM"/>
</dbReference>
<evidence type="ECO:0000256" key="6">
    <source>
        <dbReference type="ARBA" id="ARBA00022970"/>
    </source>
</evidence>
<evidence type="ECO:0000256" key="9">
    <source>
        <dbReference type="RuleBase" id="RU363032"/>
    </source>
</evidence>
<keyword evidence="8 9" id="KW-0472">Membrane</keyword>
<keyword evidence="6" id="KW-0029">Amino-acid transport</keyword>
<proteinExistence type="inferred from homology"/>
<dbReference type="GO" id="GO:0043190">
    <property type="term" value="C:ATP-binding cassette (ABC) transporter complex"/>
    <property type="evidence" value="ECO:0007669"/>
    <property type="project" value="InterPro"/>
</dbReference>
<sequence>MFEYNFHWRPVLKSLPDLLQAGLLTLEVAVISMLIGITIGLCLALMRMKLNGPLKWFAVSWIEVARNTPVLFQLFFFGFGLGAAGINLPPYVIIVTGLSFNCAGYLAENFRGGFQAVPDTQMNAARCLGMNGWQTYTRIIIPQVFRIVYHPITNQMVWAVLMSSLGMMIGFRELSGETQFFASRTFRIFEYFAVTAVIYYVIVKLILGLSRLLSARLFRY</sequence>
<reference evidence="11" key="1">
    <citation type="submission" date="2017-02" db="EMBL/GenBank/DDBJ databases">
        <title>Draft Genome Sequence of the Salt Water Bacterium Oceanospirillum linum ATCC 11336.</title>
        <authorList>
            <person name="Trachtenberg A.M."/>
            <person name="Carney J.G."/>
            <person name="Linnane J.D."/>
            <person name="Rheaume B.A."/>
            <person name="Pitts N.L."/>
            <person name="Mykles D.L."/>
            <person name="Maclea K.S."/>
        </authorList>
    </citation>
    <scope>NUCLEOTIDE SEQUENCE [LARGE SCALE GENOMIC DNA]</scope>
    <source>
        <strain evidence="11">ATCC 11336</strain>
    </source>
</reference>
<dbReference type="GO" id="GO:0015184">
    <property type="term" value="F:L-cystine transmembrane transporter activity"/>
    <property type="evidence" value="ECO:0007669"/>
    <property type="project" value="TreeGrafter"/>
</dbReference>
<dbReference type="PANTHER" id="PTHR30614:SF0">
    <property type="entry name" value="L-CYSTINE TRANSPORT SYSTEM PERMEASE PROTEIN TCYL"/>
    <property type="match status" value="1"/>
</dbReference>
<feature type="domain" description="ABC transmembrane type-1" evidence="10">
    <location>
        <begin position="22"/>
        <end position="210"/>
    </location>
</feature>
<dbReference type="InterPro" id="IPR000515">
    <property type="entry name" value="MetI-like"/>
</dbReference>
<keyword evidence="3 9" id="KW-0813">Transport</keyword>
<keyword evidence="4" id="KW-1003">Cell membrane</keyword>
<feature type="transmembrane region" description="Helical" evidence="9">
    <location>
        <begin position="20"/>
        <end position="46"/>
    </location>
</feature>
<gene>
    <name evidence="11" type="ORF">BTA35_0206650</name>
</gene>
<dbReference type="InterPro" id="IPR035906">
    <property type="entry name" value="MetI-like_sf"/>
</dbReference>
<dbReference type="STRING" id="966.BTA35_0206650"/>
<dbReference type="RefSeq" id="WP_078319034.1">
    <property type="nucleotide sequence ID" value="NZ_FXTS01000002.1"/>
</dbReference>
<name>A0A1T1HD10_OCELI</name>
<comment type="similarity">
    <text evidence="2">Belongs to the binding-protein-dependent transport system permease family. HisMQ subfamily.</text>
</comment>
<dbReference type="AlphaFoldDB" id="A0A1T1HD10"/>
<dbReference type="SUPFAM" id="SSF161098">
    <property type="entry name" value="MetI-like"/>
    <property type="match status" value="1"/>
</dbReference>
<evidence type="ECO:0000259" key="10">
    <source>
        <dbReference type="PROSITE" id="PS50928"/>
    </source>
</evidence>
<organism evidence="11 12">
    <name type="scientific">Oceanospirillum linum</name>
    <dbReference type="NCBI Taxonomy" id="966"/>
    <lineage>
        <taxon>Bacteria</taxon>
        <taxon>Pseudomonadati</taxon>
        <taxon>Pseudomonadota</taxon>
        <taxon>Gammaproteobacteria</taxon>
        <taxon>Oceanospirillales</taxon>
        <taxon>Oceanospirillaceae</taxon>
        <taxon>Oceanospirillum</taxon>
    </lineage>
</organism>
<evidence type="ECO:0000256" key="7">
    <source>
        <dbReference type="ARBA" id="ARBA00022989"/>
    </source>
</evidence>
<dbReference type="EMBL" id="MTSD02000002">
    <property type="protein sequence ID" value="OOV87693.1"/>
    <property type="molecule type" value="Genomic_DNA"/>
</dbReference>
<evidence type="ECO:0000313" key="11">
    <source>
        <dbReference type="EMBL" id="OOV87693.1"/>
    </source>
</evidence>
<keyword evidence="5 9" id="KW-0812">Transmembrane</keyword>
<evidence type="ECO:0000256" key="1">
    <source>
        <dbReference type="ARBA" id="ARBA00004429"/>
    </source>
</evidence>
<dbReference type="Pfam" id="PF00528">
    <property type="entry name" value="BPD_transp_1"/>
    <property type="match status" value="1"/>
</dbReference>
<evidence type="ECO:0000256" key="4">
    <source>
        <dbReference type="ARBA" id="ARBA00022475"/>
    </source>
</evidence>
<feature type="transmembrane region" description="Helical" evidence="9">
    <location>
        <begin position="67"/>
        <end position="85"/>
    </location>
</feature>
<keyword evidence="12" id="KW-1185">Reference proteome</keyword>
<feature type="transmembrane region" description="Helical" evidence="9">
    <location>
        <begin position="147"/>
        <end position="171"/>
    </location>
</feature>
<keyword evidence="7 9" id="KW-1133">Transmembrane helix</keyword>
<evidence type="ECO:0000256" key="5">
    <source>
        <dbReference type="ARBA" id="ARBA00022692"/>
    </source>
</evidence>